<evidence type="ECO:0000256" key="3">
    <source>
        <dbReference type="ARBA" id="ARBA00022618"/>
    </source>
</evidence>
<accession>A0ABX1J5G5</accession>
<protein>
    <submittedName>
        <fullName evidence="7">SsgA family sporulation/cell division regulator</fullName>
    </submittedName>
</protein>
<evidence type="ECO:0000256" key="1">
    <source>
        <dbReference type="ARBA" id="ARBA00004431"/>
    </source>
</evidence>
<evidence type="ECO:0000256" key="4">
    <source>
        <dbReference type="ARBA" id="ARBA00022969"/>
    </source>
</evidence>
<evidence type="ECO:0000256" key="5">
    <source>
        <dbReference type="ARBA" id="ARBA00023210"/>
    </source>
</evidence>
<keyword evidence="4" id="KW-0749">Sporulation</keyword>
<dbReference type="Pfam" id="PF04686">
    <property type="entry name" value="SsgA"/>
    <property type="match status" value="1"/>
</dbReference>
<comment type="caution">
    <text evidence="7">The sequence shown here is derived from an EMBL/GenBank/DDBJ whole genome shotgun (WGS) entry which is preliminary data.</text>
</comment>
<comment type="similarity">
    <text evidence="2">Belongs to the SsgA family.</text>
</comment>
<comment type="subcellular location">
    <subcellularLocation>
        <location evidence="1">Cell septum</location>
    </subcellularLocation>
</comment>
<gene>
    <name evidence="7" type="ORF">HFP15_19065</name>
</gene>
<evidence type="ECO:0000313" key="7">
    <source>
        <dbReference type="EMBL" id="NKQ54988.1"/>
    </source>
</evidence>
<dbReference type="EMBL" id="JAAXLS010000012">
    <property type="protein sequence ID" value="NKQ54988.1"/>
    <property type="molecule type" value="Genomic_DNA"/>
</dbReference>
<keyword evidence="8" id="KW-1185">Reference proteome</keyword>
<dbReference type="InterPro" id="IPR006776">
    <property type="entry name" value="SsgB"/>
</dbReference>
<proteinExistence type="inferred from homology"/>
<sequence length="119" mass="12632">MDLPVLIGSGHTVASFYYESADPYAVTLRVIDGAGPVQWVFARDLFAEALDDGRAGVGDVAVTVRGDLVVLGLSSPHGTGTAVFRRADVATFMASTHEIVRPGSESVWLDWSDVPGVNR</sequence>
<keyword evidence="3" id="KW-0132">Cell division</keyword>
<keyword evidence="5" id="KW-0717">Septation</keyword>
<dbReference type="RefSeq" id="WP_168517484.1">
    <property type="nucleotide sequence ID" value="NZ_JAAXLS010000012.1"/>
</dbReference>
<evidence type="ECO:0000256" key="2">
    <source>
        <dbReference type="ARBA" id="ARBA00009323"/>
    </source>
</evidence>
<evidence type="ECO:0000313" key="8">
    <source>
        <dbReference type="Proteomes" id="UP000715441"/>
    </source>
</evidence>
<organism evidence="7 8">
    <name type="scientific">Amycolatopsis acididurans</name>
    <dbReference type="NCBI Taxonomy" id="2724524"/>
    <lineage>
        <taxon>Bacteria</taxon>
        <taxon>Bacillati</taxon>
        <taxon>Actinomycetota</taxon>
        <taxon>Actinomycetes</taxon>
        <taxon>Pseudonocardiales</taxon>
        <taxon>Pseudonocardiaceae</taxon>
        <taxon>Amycolatopsis</taxon>
    </lineage>
</organism>
<dbReference type="InterPro" id="IPR038658">
    <property type="entry name" value="SsgB_sf"/>
</dbReference>
<dbReference type="Gene3D" id="2.30.31.20">
    <property type="entry name" value="Sporulation-specific cell division protein SsgB"/>
    <property type="match status" value="1"/>
</dbReference>
<reference evidence="7 8" key="1">
    <citation type="submission" date="2020-04" db="EMBL/GenBank/DDBJ databases">
        <title>Novel species.</title>
        <authorList>
            <person name="Teo W.F.A."/>
            <person name="Lipun K."/>
            <person name="Srisuk N."/>
            <person name="Duangmal K."/>
        </authorList>
    </citation>
    <scope>NUCLEOTIDE SEQUENCE [LARGE SCALE GENOMIC DNA]</scope>
    <source>
        <strain evidence="7 8">K13G38</strain>
    </source>
</reference>
<keyword evidence="6" id="KW-0131">Cell cycle</keyword>
<dbReference type="Proteomes" id="UP000715441">
    <property type="component" value="Unassembled WGS sequence"/>
</dbReference>
<name>A0ABX1J5G5_9PSEU</name>
<evidence type="ECO:0000256" key="6">
    <source>
        <dbReference type="ARBA" id="ARBA00023306"/>
    </source>
</evidence>